<comment type="caution">
    <text evidence="1">The sequence shown here is derived from an EMBL/GenBank/DDBJ whole genome shotgun (WGS) entry which is preliminary data.</text>
</comment>
<accession>A0ABP4JXX5</accession>
<evidence type="ECO:0000313" key="1">
    <source>
        <dbReference type="EMBL" id="GAA1435297.1"/>
    </source>
</evidence>
<organism evidence="1 2">
    <name type="scientific">Streptomyces thermospinosisporus</name>
    <dbReference type="NCBI Taxonomy" id="161482"/>
    <lineage>
        <taxon>Bacteria</taxon>
        <taxon>Bacillati</taxon>
        <taxon>Actinomycetota</taxon>
        <taxon>Actinomycetes</taxon>
        <taxon>Kitasatosporales</taxon>
        <taxon>Streptomycetaceae</taxon>
        <taxon>Streptomyces</taxon>
    </lineage>
</organism>
<evidence type="ECO:0000313" key="2">
    <source>
        <dbReference type="Proteomes" id="UP001500973"/>
    </source>
</evidence>
<proteinExistence type="predicted"/>
<keyword evidence="2" id="KW-1185">Reference proteome</keyword>
<reference evidence="2" key="1">
    <citation type="journal article" date="2019" name="Int. J. Syst. Evol. Microbiol.">
        <title>The Global Catalogue of Microorganisms (GCM) 10K type strain sequencing project: providing services to taxonomists for standard genome sequencing and annotation.</title>
        <authorList>
            <consortium name="The Broad Institute Genomics Platform"/>
            <consortium name="The Broad Institute Genome Sequencing Center for Infectious Disease"/>
            <person name="Wu L."/>
            <person name="Ma J."/>
        </authorList>
    </citation>
    <scope>NUCLEOTIDE SEQUENCE [LARGE SCALE GENOMIC DNA]</scope>
    <source>
        <strain evidence="2">JCM 11756</strain>
    </source>
</reference>
<dbReference type="Proteomes" id="UP001500973">
    <property type="component" value="Unassembled WGS sequence"/>
</dbReference>
<sequence>MSTAAHGIARVLLVFTGSPGRTSYGRIRGEFVTALSYADELTFPQFRAQVGVERAKDGALSRDNACTLGSTPAEVNALRRGNERKATAQDTAY</sequence>
<protein>
    <submittedName>
        <fullName evidence="1">Uncharacterized protein</fullName>
    </submittedName>
</protein>
<dbReference type="EMBL" id="BAAAIZ010000128">
    <property type="protein sequence ID" value="GAA1435297.1"/>
    <property type="molecule type" value="Genomic_DNA"/>
</dbReference>
<gene>
    <name evidence="1" type="ORF">GCM10009601_61090</name>
</gene>
<name>A0ABP4JXX5_9ACTN</name>